<protein>
    <submittedName>
        <fullName evidence="1">Uncharacterized protein</fullName>
    </submittedName>
</protein>
<dbReference type="Proteomes" id="UP000324222">
    <property type="component" value="Unassembled WGS sequence"/>
</dbReference>
<comment type="caution">
    <text evidence="1">The sequence shown here is derived from an EMBL/GenBank/DDBJ whole genome shotgun (WGS) entry which is preliminary data.</text>
</comment>
<name>A0A5B7JJH7_PORTR</name>
<accession>A0A5B7JJH7</accession>
<keyword evidence="2" id="KW-1185">Reference proteome</keyword>
<evidence type="ECO:0000313" key="1">
    <source>
        <dbReference type="EMBL" id="MPC96362.1"/>
    </source>
</evidence>
<dbReference type="EMBL" id="VSRR010105697">
    <property type="protein sequence ID" value="MPC96362.1"/>
    <property type="molecule type" value="Genomic_DNA"/>
</dbReference>
<gene>
    <name evidence="1" type="ORF">E2C01_091619</name>
</gene>
<reference evidence="1 2" key="1">
    <citation type="submission" date="2019-05" db="EMBL/GenBank/DDBJ databases">
        <title>Another draft genome of Portunus trituberculatus and its Hox gene families provides insights of decapod evolution.</title>
        <authorList>
            <person name="Jeong J.-H."/>
            <person name="Song I."/>
            <person name="Kim S."/>
            <person name="Choi T."/>
            <person name="Kim D."/>
            <person name="Ryu S."/>
            <person name="Kim W."/>
        </authorList>
    </citation>
    <scope>NUCLEOTIDE SEQUENCE [LARGE SCALE GENOMIC DNA]</scope>
    <source>
        <tissue evidence="1">Muscle</tissue>
    </source>
</reference>
<organism evidence="1 2">
    <name type="scientific">Portunus trituberculatus</name>
    <name type="common">Swimming crab</name>
    <name type="synonym">Neptunus trituberculatus</name>
    <dbReference type="NCBI Taxonomy" id="210409"/>
    <lineage>
        <taxon>Eukaryota</taxon>
        <taxon>Metazoa</taxon>
        <taxon>Ecdysozoa</taxon>
        <taxon>Arthropoda</taxon>
        <taxon>Crustacea</taxon>
        <taxon>Multicrustacea</taxon>
        <taxon>Malacostraca</taxon>
        <taxon>Eumalacostraca</taxon>
        <taxon>Eucarida</taxon>
        <taxon>Decapoda</taxon>
        <taxon>Pleocyemata</taxon>
        <taxon>Brachyura</taxon>
        <taxon>Eubrachyura</taxon>
        <taxon>Portunoidea</taxon>
        <taxon>Portunidae</taxon>
        <taxon>Portuninae</taxon>
        <taxon>Portunus</taxon>
    </lineage>
</organism>
<sequence length="59" mass="6988">MFKWEFNNISILSTEETLENRLIIFVTFKNSGDYFWYAYPRRCLVSLDANPSFQSLGTL</sequence>
<evidence type="ECO:0000313" key="2">
    <source>
        <dbReference type="Proteomes" id="UP000324222"/>
    </source>
</evidence>
<proteinExistence type="predicted"/>
<dbReference type="AlphaFoldDB" id="A0A5B7JJH7"/>